<dbReference type="EMBL" id="DTEN01000112">
    <property type="protein sequence ID" value="HGI74586.1"/>
    <property type="molecule type" value="Genomic_DNA"/>
</dbReference>
<dbReference type="SUPFAM" id="SSF160148">
    <property type="entry name" value="CPE0013-like"/>
    <property type="match status" value="1"/>
</dbReference>
<dbReference type="InterPro" id="IPR036593">
    <property type="entry name" value="CPE0013-like_sf"/>
</dbReference>
<comment type="caution">
    <text evidence="1">The sequence shown here is derived from an EMBL/GenBank/DDBJ whole genome shotgun (WGS) entry which is preliminary data.</text>
</comment>
<protein>
    <submittedName>
        <fullName evidence="1">DUF1667 domain-containing protein</fullName>
    </submittedName>
</protein>
<sequence>MSSVGKNTSTFSEVFCIVCPLGCRIGVEQRSDDLILQGGCPRGQEYARQEVTSPCRVVTTTVRILGGEIPRLPVRTSAPFPKERIFELMEFLRALEVIAPVRRGEVLVENLLGTGVHLVATRTIRRLGKGEEGSAGA</sequence>
<gene>
    <name evidence="1" type="ORF">ENU96_02755</name>
</gene>
<dbReference type="Pfam" id="PF07892">
    <property type="entry name" value="DUF1667"/>
    <property type="match status" value="1"/>
</dbReference>
<dbReference type="PANTHER" id="PTHR39450">
    <property type="entry name" value="MOLYBDOPTERIN OXIDOREDUCTASE, 4FE-4S CLUSTER-BINDING SUBUNIT"/>
    <property type="match status" value="1"/>
</dbReference>
<dbReference type="Gene3D" id="3.10.530.10">
    <property type="entry name" value="CPE0013-like"/>
    <property type="match status" value="1"/>
</dbReference>
<accession>A0A7V3YL44</accession>
<proteinExistence type="predicted"/>
<evidence type="ECO:0000313" key="1">
    <source>
        <dbReference type="EMBL" id="HGI74586.1"/>
    </source>
</evidence>
<dbReference type="AlphaFoldDB" id="A0A7V3YL44"/>
<dbReference type="PANTHER" id="PTHR39450:SF1">
    <property type="entry name" value="DUF1667 DOMAIN-CONTAINING PROTEIN"/>
    <property type="match status" value="1"/>
</dbReference>
<name>A0A7V3YL44_9BACT</name>
<dbReference type="InterPro" id="IPR012460">
    <property type="entry name" value="DUF1667"/>
</dbReference>
<organism evidence="1">
    <name type="scientific">Candidatus Caldatribacterium californiense</name>
    <dbReference type="NCBI Taxonomy" id="1454726"/>
    <lineage>
        <taxon>Bacteria</taxon>
        <taxon>Pseudomonadati</taxon>
        <taxon>Atribacterota</taxon>
        <taxon>Atribacteria</taxon>
        <taxon>Atribacterales</taxon>
        <taxon>Candidatus Caldatribacteriaceae</taxon>
        <taxon>Candidatus Caldatribacterium</taxon>
    </lineage>
</organism>
<reference evidence="1" key="1">
    <citation type="journal article" date="2020" name="mSystems">
        <title>Genome- and Community-Level Interaction Insights into Carbon Utilization and Element Cycling Functions of Hydrothermarchaeota in Hydrothermal Sediment.</title>
        <authorList>
            <person name="Zhou Z."/>
            <person name="Liu Y."/>
            <person name="Xu W."/>
            <person name="Pan J."/>
            <person name="Luo Z.H."/>
            <person name="Li M."/>
        </authorList>
    </citation>
    <scope>NUCLEOTIDE SEQUENCE [LARGE SCALE GENOMIC DNA]</scope>
    <source>
        <strain evidence="1">SpSt-716</strain>
    </source>
</reference>